<proteinExistence type="predicted"/>
<evidence type="ECO:0000313" key="4">
    <source>
        <dbReference type="Proteomes" id="UP000609121"/>
    </source>
</evidence>
<protein>
    <submittedName>
        <fullName evidence="3">Helix-turn-helix domain-containing protein</fullName>
    </submittedName>
</protein>
<feature type="domain" description="DUF6456" evidence="2">
    <location>
        <begin position="227"/>
        <end position="363"/>
    </location>
</feature>
<name>A0A8J7CK88_9RHOB</name>
<dbReference type="EMBL" id="JACVXA010000023">
    <property type="protein sequence ID" value="MBE3638461.1"/>
    <property type="molecule type" value="Genomic_DNA"/>
</dbReference>
<accession>A0A8J7CK88</accession>
<reference evidence="3" key="1">
    <citation type="submission" date="2020-09" db="EMBL/GenBank/DDBJ databases">
        <title>A novel bacterium of genus Mangrovicoccus, isolated from South China Sea.</title>
        <authorList>
            <person name="Huang H."/>
            <person name="Mo K."/>
            <person name="Hu Y."/>
        </authorList>
    </citation>
    <scope>NUCLEOTIDE SEQUENCE</scope>
    <source>
        <strain evidence="3">HB182678</strain>
    </source>
</reference>
<dbReference type="InterPro" id="IPR045599">
    <property type="entry name" value="DUF6456"/>
</dbReference>
<dbReference type="Pfam" id="PF13936">
    <property type="entry name" value="HTH_38"/>
    <property type="match status" value="1"/>
</dbReference>
<dbReference type="AlphaFoldDB" id="A0A8J7CK88"/>
<gene>
    <name evidence="3" type="ORF">ICN82_09630</name>
</gene>
<dbReference type="Proteomes" id="UP000609121">
    <property type="component" value="Unassembled WGS sequence"/>
</dbReference>
<evidence type="ECO:0000259" key="1">
    <source>
        <dbReference type="Pfam" id="PF13936"/>
    </source>
</evidence>
<organism evidence="3 4">
    <name type="scientific">Mangrovicoccus algicola</name>
    <dbReference type="NCBI Taxonomy" id="2771008"/>
    <lineage>
        <taxon>Bacteria</taxon>
        <taxon>Pseudomonadati</taxon>
        <taxon>Pseudomonadota</taxon>
        <taxon>Alphaproteobacteria</taxon>
        <taxon>Rhodobacterales</taxon>
        <taxon>Paracoccaceae</taxon>
        <taxon>Mangrovicoccus</taxon>
    </lineage>
</organism>
<evidence type="ECO:0000259" key="2">
    <source>
        <dbReference type="Pfam" id="PF20057"/>
    </source>
</evidence>
<dbReference type="Pfam" id="PF20057">
    <property type="entry name" value="DUF6456"/>
    <property type="match status" value="1"/>
</dbReference>
<dbReference type="InterPro" id="IPR025246">
    <property type="entry name" value="IS30-like_HTH"/>
</dbReference>
<comment type="caution">
    <text evidence="3">The sequence shown here is derived from an EMBL/GenBank/DDBJ whole genome shotgun (WGS) entry which is preliminary data.</text>
</comment>
<dbReference type="RefSeq" id="WP_193182069.1">
    <property type="nucleotide sequence ID" value="NZ_JACVXA010000023.1"/>
</dbReference>
<evidence type="ECO:0000313" key="3">
    <source>
        <dbReference type="EMBL" id="MBE3638461.1"/>
    </source>
</evidence>
<feature type="domain" description="Transposase IS30-like HTH" evidence="1">
    <location>
        <begin position="30"/>
        <end position="53"/>
    </location>
</feature>
<keyword evidence="4" id="KW-1185">Reference proteome</keyword>
<sequence>MNALPKIAAEPPGTALPVAVIHYLTHTELGRSIREIARHAGCHASTISRQVRRFESRRDDPLIDEALDRLGQKHFARFARSQSAKEPAIMSALTRIKLETSADLKLEAAFPRVLRRLAESGAVLAVAKDMERAVIVRDLPGGASARTAAVDRAVAEAMALKDWIACRTTGRISRYAITPAGRAALKRMLAEEEQDGFAEAMAPFGVRQRETEQRDISVEGARAQRGRFNLAESPLAVLGRRRDKDGQPFLSNDLVAAGERLREDFELAQMGPRVTQNWESFLTGGERPSGGPGAQAGFGPQAARDRVQAALRDLGPGLGDVVLRCCCYLEGMESCERRLGWSARSGKVVLRIALQRLKRHYEETHGKFGPLIG</sequence>